<evidence type="ECO:0008006" key="4">
    <source>
        <dbReference type="Google" id="ProtNLM"/>
    </source>
</evidence>
<sequence>MRTSLFTTIALLAAAIMGATAAPLHRRALTLRAYNDMSISSGVGGNAEARAKAVWSAGLNLNNLAAISDNDLEILKVERSNAEAAETDAFNPAIDAATGGEKAALQVGKTANKVLKLTGLAQVRQITVAKAEAAGKTVSAADRAALADTLAKLAKNIATDRASAGKPSRAVSFVGKTRV</sequence>
<evidence type="ECO:0000256" key="1">
    <source>
        <dbReference type="SAM" id="SignalP"/>
    </source>
</evidence>
<organism evidence="2 3">
    <name type="scientific">Drechslerella stenobrocha 248</name>
    <dbReference type="NCBI Taxonomy" id="1043628"/>
    <lineage>
        <taxon>Eukaryota</taxon>
        <taxon>Fungi</taxon>
        <taxon>Dikarya</taxon>
        <taxon>Ascomycota</taxon>
        <taxon>Pezizomycotina</taxon>
        <taxon>Orbiliomycetes</taxon>
        <taxon>Orbiliales</taxon>
        <taxon>Orbiliaceae</taxon>
        <taxon>Drechslerella</taxon>
    </lineage>
</organism>
<name>W7HMR3_9PEZI</name>
<dbReference type="AlphaFoldDB" id="W7HMR3"/>
<reference evidence="2 3" key="1">
    <citation type="submission" date="2013-05" db="EMBL/GenBank/DDBJ databases">
        <title>Drechslerella stenobrocha genome reveals carnivorous origination and mechanical trapping mechanism of predatory fungi.</title>
        <authorList>
            <person name="Liu X."/>
            <person name="Zhang W."/>
            <person name="Liu K."/>
        </authorList>
    </citation>
    <scope>NUCLEOTIDE SEQUENCE [LARGE SCALE GENOMIC DNA]</scope>
    <source>
        <strain evidence="2 3">248</strain>
    </source>
</reference>
<keyword evidence="3" id="KW-1185">Reference proteome</keyword>
<evidence type="ECO:0000313" key="2">
    <source>
        <dbReference type="EMBL" id="EWC45296.1"/>
    </source>
</evidence>
<dbReference type="EMBL" id="KI966427">
    <property type="protein sequence ID" value="EWC45296.1"/>
    <property type="molecule type" value="Genomic_DNA"/>
</dbReference>
<dbReference type="Proteomes" id="UP000024837">
    <property type="component" value="Unassembled WGS sequence"/>
</dbReference>
<accession>W7HMR3</accession>
<evidence type="ECO:0000313" key="3">
    <source>
        <dbReference type="Proteomes" id="UP000024837"/>
    </source>
</evidence>
<dbReference type="PANTHER" id="PTHR38849:SF1">
    <property type="entry name" value="SMALL SECRETED PROTEIN"/>
    <property type="match status" value="1"/>
</dbReference>
<keyword evidence="1" id="KW-0732">Signal</keyword>
<proteinExistence type="predicted"/>
<feature type="chain" id="PRO_5004893075" description="Small secreted protein" evidence="1">
    <location>
        <begin position="22"/>
        <end position="179"/>
    </location>
</feature>
<dbReference type="OrthoDB" id="2151417at2759"/>
<gene>
    <name evidence="2" type="ORF">DRE_00695</name>
</gene>
<dbReference type="PANTHER" id="PTHR38849">
    <property type="entry name" value="SMALL SECRETED PROTEIN"/>
    <property type="match status" value="1"/>
</dbReference>
<feature type="signal peptide" evidence="1">
    <location>
        <begin position="1"/>
        <end position="21"/>
    </location>
</feature>
<dbReference type="HOGENOM" id="CLU_095023_3_0_1"/>
<protein>
    <recommendedName>
        <fullName evidence="4">Small secreted protein</fullName>
    </recommendedName>
</protein>